<dbReference type="PANTHER" id="PTHR10225">
    <property type="entry name" value="HYALURONAN RECEPTOR"/>
    <property type="match status" value="1"/>
</dbReference>
<dbReference type="GO" id="GO:0004896">
    <property type="term" value="F:cytokine receptor activity"/>
    <property type="evidence" value="ECO:0007669"/>
    <property type="project" value="TreeGrafter"/>
</dbReference>
<proteinExistence type="predicted"/>
<dbReference type="EMBL" id="JAUPFM010000009">
    <property type="protein sequence ID" value="KAK2842069.1"/>
    <property type="molecule type" value="Genomic_DNA"/>
</dbReference>
<keyword evidence="10" id="KW-0130">Cell adhesion</keyword>
<dbReference type="PANTHER" id="PTHR10225:SF6">
    <property type="entry name" value="CD44 ANTIGEN"/>
    <property type="match status" value="1"/>
</dbReference>
<evidence type="ECO:0000256" key="16">
    <source>
        <dbReference type="ARBA" id="ARBA00023180"/>
    </source>
</evidence>
<keyword evidence="8 26" id="KW-0812">Transmembrane</keyword>
<dbReference type="GO" id="GO:0005576">
    <property type="term" value="C:extracellular region"/>
    <property type="evidence" value="ECO:0007669"/>
    <property type="project" value="UniProtKB-SubCell"/>
</dbReference>
<feature type="domain" description="Link" evidence="28">
    <location>
        <begin position="35"/>
        <end position="126"/>
    </location>
</feature>
<reference evidence="29" key="1">
    <citation type="submission" date="2023-07" db="EMBL/GenBank/DDBJ databases">
        <title>Chromosome-level Genome Assembly of Striped Snakehead (Channa striata).</title>
        <authorList>
            <person name="Liu H."/>
        </authorList>
    </citation>
    <scope>NUCLEOTIDE SEQUENCE</scope>
    <source>
        <strain evidence="29">Gz</strain>
        <tissue evidence="29">Muscle</tissue>
    </source>
</reference>
<feature type="chain" id="PRO_5041720288" description="CD44 antigen" evidence="27">
    <location>
        <begin position="22"/>
        <end position="369"/>
    </location>
</feature>
<feature type="compositionally biased region" description="Polar residues" evidence="25">
    <location>
        <begin position="206"/>
        <end position="221"/>
    </location>
</feature>
<evidence type="ECO:0000256" key="24">
    <source>
        <dbReference type="PROSITE-ProRule" id="PRU00323"/>
    </source>
</evidence>
<feature type="compositionally biased region" description="Basic and acidic residues" evidence="25">
    <location>
        <begin position="246"/>
        <end position="266"/>
    </location>
</feature>
<feature type="transmembrane region" description="Helical" evidence="26">
    <location>
        <begin position="275"/>
        <end position="296"/>
    </location>
</feature>
<evidence type="ECO:0000256" key="15">
    <source>
        <dbReference type="ARBA" id="ARBA00023170"/>
    </source>
</evidence>
<evidence type="ECO:0000256" key="13">
    <source>
        <dbReference type="ARBA" id="ARBA00023136"/>
    </source>
</evidence>
<keyword evidence="11" id="KW-0654">Proteoglycan</keyword>
<name>A0AA88MS27_CHASR</name>
<dbReference type="InterPro" id="IPR000538">
    <property type="entry name" value="Link_dom"/>
</dbReference>
<keyword evidence="14 24" id="KW-1015">Disulfide bond</keyword>
<dbReference type="GO" id="GO:0005902">
    <property type="term" value="C:microvillus"/>
    <property type="evidence" value="ECO:0007669"/>
    <property type="project" value="UniProtKB-SubCell"/>
</dbReference>
<evidence type="ECO:0000256" key="22">
    <source>
        <dbReference type="ARBA" id="ARBA00032514"/>
    </source>
</evidence>
<evidence type="ECO:0000256" key="9">
    <source>
        <dbReference type="ARBA" id="ARBA00022729"/>
    </source>
</evidence>
<evidence type="ECO:0000256" key="10">
    <source>
        <dbReference type="ARBA" id="ARBA00022889"/>
    </source>
</evidence>
<evidence type="ECO:0000256" key="25">
    <source>
        <dbReference type="SAM" id="MobiDB-lite"/>
    </source>
</evidence>
<dbReference type="Pfam" id="PF00193">
    <property type="entry name" value="Xlink"/>
    <property type="match status" value="1"/>
</dbReference>
<evidence type="ECO:0000256" key="8">
    <source>
        <dbReference type="ARBA" id="ARBA00022692"/>
    </source>
</evidence>
<keyword evidence="13 26" id="KW-0472">Membrane</keyword>
<evidence type="ECO:0000256" key="6">
    <source>
        <dbReference type="ARBA" id="ARBA00022525"/>
    </source>
</evidence>
<feature type="disulfide bond" evidence="24">
    <location>
        <begin position="80"/>
        <end position="101"/>
    </location>
</feature>
<dbReference type="InterPro" id="IPR016187">
    <property type="entry name" value="CTDL_fold"/>
</dbReference>
<evidence type="ECO:0000256" key="3">
    <source>
        <dbReference type="ARBA" id="ARBA00004613"/>
    </source>
</evidence>
<dbReference type="InterPro" id="IPR043210">
    <property type="entry name" value="CD44_antigen-like"/>
</dbReference>
<dbReference type="SUPFAM" id="SSF56436">
    <property type="entry name" value="C-type lectin-like"/>
    <property type="match status" value="1"/>
</dbReference>
<dbReference type="SMART" id="SM00445">
    <property type="entry name" value="LINK"/>
    <property type="match status" value="1"/>
</dbReference>
<dbReference type="GO" id="GO:0016323">
    <property type="term" value="C:basolateral plasma membrane"/>
    <property type="evidence" value="ECO:0007669"/>
    <property type="project" value="TreeGrafter"/>
</dbReference>
<protein>
    <recommendedName>
        <fullName evidence="4">CD44 antigen</fullName>
    </recommendedName>
    <alternativeName>
        <fullName evidence="22">GP90 lymphocyte homing/adhesion receptor</fullName>
    </alternativeName>
    <alternativeName>
        <fullName evidence="21">HUTCH-I</fullName>
    </alternativeName>
    <alternativeName>
        <fullName evidence="23">Hermes antigen</fullName>
    </alternativeName>
    <alternativeName>
        <fullName evidence="20">Hyaluronate receptor</fullName>
    </alternativeName>
    <alternativeName>
        <fullName evidence="18">Phagocytic glycoprotein 1</fullName>
    </alternativeName>
    <alternativeName>
        <fullName evidence="19">Phagocytic glycoprotein I</fullName>
    </alternativeName>
</protein>
<evidence type="ECO:0000256" key="27">
    <source>
        <dbReference type="SAM" id="SignalP"/>
    </source>
</evidence>
<evidence type="ECO:0000313" key="30">
    <source>
        <dbReference type="Proteomes" id="UP001187415"/>
    </source>
</evidence>
<comment type="caution">
    <text evidence="24">Lacks conserved residue(s) required for the propagation of feature annotation.</text>
</comment>
<accession>A0AA88MS27</accession>
<comment type="caution">
    <text evidence="29">The sequence shown here is derived from an EMBL/GenBank/DDBJ whole genome shotgun (WGS) entry which is preliminary data.</text>
</comment>
<evidence type="ECO:0000259" key="28">
    <source>
        <dbReference type="PROSITE" id="PS50963"/>
    </source>
</evidence>
<evidence type="ECO:0000256" key="19">
    <source>
        <dbReference type="ARBA" id="ARBA00029928"/>
    </source>
</evidence>
<dbReference type="PROSITE" id="PS50963">
    <property type="entry name" value="LINK_2"/>
    <property type="match status" value="1"/>
</dbReference>
<evidence type="ECO:0000256" key="26">
    <source>
        <dbReference type="SAM" id="Phobius"/>
    </source>
</evidence>
<feature type="signal peptide" evidence="27">
    <location>
        <begin position="1"/>
        <end position="21"/>
    </location>
</feature>
<dbReference type="GO" id="GO:0005540">
    <property type="term" value="F:hyaluronic acid binding"/>
    <property type="evidence" value="ECO:0007669"/>
    <property type="project" value="InterPro"/>
</dbReference>
<evidence type="ECO:0000313" key="29">
    <source>
        <dbReference type="EMBL" id="KAK2842069.1"/>
    </source>
</evidence>
<evidence type="ECO:0000256" key="18">
    <source>
        <dbReference type="ARBA" id="ARBA00029917"/>
    </source>
</evidence>
<keyword evidence="30" id="KW-1185">Reference proteome</keyword>
<evidence type="ECO:0000256" key="23">
    <source>
        <dbReference type="ARBA" id="ARBA00032917"/>
    </source>
</evidence>
<keyword evidence="12 26" id="KW-1133">Transmembrane helix</keyword>
<dbReference type="InterPro" id="IPR016186">
    <property type="entry name" value="C-type_lectin-like/link_sf"/>
</dbReference>
<evidence type="ECO:0000256" key="20">
    <source>
        <dbReference type="ARBA" id="ARBA00031179"/>
    </source>
</evidence>
<dbReference type="InterPro" id="IPR001231">
    <property type="entry name" value="CD44_antigen"/>
</dbReference>
<dbReference type="GO" id="GO:0035692">
    <property type="term" value="C:macrophage migration inhibitory factor receptor complex"/>
    <property type="evidence" value="ECO:0007669"/>
    <property type="project" value="TreeGrafter"/>
</dbReference>
<keyword evidence="7" id="KW-0597">Phosphoprotein</keyword>
<keyword evidence="16" id="KW-0325">Glycoprotein</keyword>
<evidence type="ECO:0000256" key="17">
    <source>
        <dbReference type="ARBA" id="ARBA00023273"/>
    </source>
</evidence>
<evidence type="ECO:0000256" key="11">
    <source>
        <dbReference type="ARBA" id="ARBA00022974"/>
    </source>
</evidence>
<gene>
    <name evidence="29" type="ORF">Q5P01_012269</name>
</gene>
<organism evidence="29 30">
    <name type="scientific">Channa striata</name>
    <name type="common">Snakehead murrel</name>
    <name type="synonym">Ophicephalus striatus</name>
    <dbReference type="NCBI Taxonomy" id="64152"/>
    <lineage>
        <taxon>Eukaryota</taxon>
        <taxon>Metazoa</taxon>
        <taxon>Chordata</taxon>
        <taxon>Craniata</taxon>
        <taxon>Vertebrata</taxon>
        <taxon>Euteleostomi</taxon>
        <taxon>Actinopterygii</taxon>
        <taxon>Neopterygii</taxon>
        <taxon>Teleostei</taxon>
        <taxon>Neoteleostei</taxon>
        <taxon>Acanthomorphata</taxon>
        <taxon>Anabantaria</taxon>
        <taxon>Anabantiformes</taxon>
        <taxon>Channoidei</taxon>
        <taxon>Channidae</taxon>
        <taxon>Channa</taxon>
    </lineage>
</organism>
<evidence type="ECO:0000256" key="4">
    <source>
        <dbReference type="ARBA" id="ARBA00020474"/>
    </source>
</evidence>
<dbReference type="GO" id="GO:0006954">
    <property type="term" value="P:inflammatory response"/>
    <property type="evidence" value="ECO:0007669"/>
    <property type="project" value="TreeGrafter"/>
</dbReference>
<dbReference type="PRINTS" id="PR01265">
    <property type="entry name" value="LINKMODULE"/>
</dbReference>
<feature type="region of interest" description="Disordered" evidence="25">
    <location>
        <begin position="350"/>
        <end position="369"/>
    </location>
</feature>
<keyword evidence="9 27" id="KW-0732">Signal</keyword>
<evidence type="ECO:0000256" key="12">
    <source>
        <dbReference type="ARBA" id="ARBA00022989"/>
    </source>
</evidence>
<dbReference type="PRINTS" id="PR00658">
    <property type="entry name" value="CD44"/>
</dbReference>
<evidence type="ECO:0000256" key="2">
    <source>
        <dbReference type="ARBA" id="ARBA00004251"/>
    </source>
</evidence>
<evidence type="ECO:0000256" key="7">
    <source>
        <dbReference type="ARBA" id="ARBA00022553"/>
    </source>
</evidence>
<keyword evidence="17" id="KW-0966">Cell projection</keyword>
<dbReference type="Gene3D" id="3.10.100.10">
    <property type="entry name" value="Mannose-Binding Protein A, subunit A"/>
    <property type="match status" value="1"/>
</dbReference>
<evidence type="ECO:0000256" key="1">
    <source>
        <dbReference type="ARBA" id="ARBA00004105"/>
    </source>
</evidence>
<evidence type="ECO:0000256" key="14">
    <source>
        <dbReference type="ARBA" id="ARBA00023157"/>
    </source>
</evidence>
<sequence>MSKMWILLVGVTFGLLASSSSEKLKVKSRGCSLAGVFLVEGEGRHSLSFTMATKVCEQLASTVASPEQIQEAYNYSMETCRNGWINNRSIAILRHTEHENCAKNMTGLFIYSNVNTEDLYDAYCYDSEAGLEKNCSMAFNKDFSDPDNSTETQAADNADGEPTPAPTSAEDMNPSETTTATDMSAEGNSAGGRITVGPTFTGADFDQTTGSGMQPTASDNETLIGGEREEVQPSAGSVGDEVPTESGKKHNGEEQIRAAAEPKSEDQDGSGPTDWLVIVVVIAAVLAILLVCAAVAKRKSLCGKRQTLKITSKDGEGNGATAVASSSHAQEREQEMVTLMNKEKIQENGNTEEFTVITLEESPDKEQQA</sequence>
<evidence type="ECO:0000256" key="21">
    <source>
        <dbReference type="ARBA" id="ARBA00031823"/>
    </source>
</evidence>
<keyword evidence="15" id="KW-0675">Receptor</keyword>
<keyword evidence="5" id="KW-1003">Cell membrane</keyword>
<comment type="subcellular location">
    <subcellularLocation>
        <location evidence="2">Cell membrane</location>
        <topology evidence="2">Single-pass type I membrane protein</topology>
    </subcellularLocation>
    <subcellularLocation>
        <location evidence="1">Cell projection</location>
        <location evidence="1">Microvillus</location>
    </subcellularLocation>
    <subcellularLocation>
        <location evidence="3">Secreted</location>
    </subcellularLocation>
</comment>
<dbReference type="GO" id="GO:0070374">
    <property type="term" value="P:positive regulation of ERK1 and ERK2 cascade"/>
    <property type="evidence" value="ECO:0007669"/>
    <property type="project" value="TreeGrafter"/>
</dbReference>
<feature type="compositionally biased region" description="Polar residues" evidence="25">
    <location>
        <begin position="146"/>
        <end position="155"/>
    </location>
</feature>
<dbReference type="AlphaFoldDB" id="A0AA88MS27"/>
<keyword evidence="6" id="KW-0964">Secreted</keyword>
<feature type="region of interest" description="Disordered" evidence="25">
    <location>
        <begin position="142"/>
        <end position="270"/>
    </location>
</feature>
<evidence type="ECO:0000256" key="5">
    <source>
        <dbReference type="ARBA" id="ARBA00022475"/>
    </source>
</evidence>
<dbReference type="Proteomes" id="UP001187415">
    <property type="component" value="Unassembled WGS sequence"/>
</dbReference>
<dbReference type="GO" id="GO:0007155">
    <property type="term" value="P:cell adhesion"/>
    <property type="evidence" value="ECO:0007669"/>
    <property type="project" value="UniProtKB-KW"/>
</dbReference>